<proteinExistence type="predicted"/>
<reference evidence="9" key="1">
    <citation type="submission" date="2022-01" db="EMBL/GenBank/DDBJ databases">
        <title>Genome Sequence Resource for Two Populations of Ditylenchus destructor, the Migratory Endoparasitic Phytonematode.</title>
        <authorList>
            <person name="Zhang H."/>
            <person name="Lin R."/>
            <person name="Xie B."/>
        </authorList>
    </citation>
    <scope>NUCLEOTIDE SEQUENCE</scope>
    <source>
        <strain evidence="9">BazhouSP</strain>
    </source>
</reference>
<dbReference type="InterPro" id="IPR036427">
    <property type="entry name" value="Bromodomain-like_sf"/>
</dbReference>
<feature type="compositionally biased region" description="Basic and acidic residues" evidence="7">
    <location>
        <begin position="98"/>
        <end position="108"/>
    </location>
</feature>
<dbReference type="AlphaFoldDB" id="A0AAD4N797"/>
<evidence type="ECO:0000259" key="8">
    <source>
        <dbReference type="PROSITE" id="PS50014"/>
    </source>
</evidence>
<comment type="subcellular location">
    <subcellularLocation>
        <location evidence="1">Nucleus</location>
    </subcellularLocation>
</comment>
<dbReference type="GO" id="GO:0006357">
    <property type="term" value="P:regulation of transcription by RNA polymerase II"/>
    <property type="evidence" value="ECO:0007669"/>
    <property type="project" value="TreeGrafter"/>
</dbReference>
<feature type="compositionally biased region" description="Polar residues" evidence="7">
    <location>
        <begin position="42"/>
        <end position="53"/>
    </location>
</feature>
<evidence type="ECO:0000256" key="3">
    <source>
        <dbReference type="ARBA" id="ARBA00023117"/>
    </source>
</evidence>
<evidence type="ECO:0000256" key="2">
    <source>
        <dbReference type="ARBA" id="ARBA00023015"/>
    </source>
</evidence>
<accession>A0AAD4N797</accession>
<dbReference type="PRINTS" id="PR00503">
    <property type="entry name" value="BROMODOMAIN"/>
</dbReference>
<feature type="region of interest" description="Disordered" evidence="7">
    <location>
        <begin position="1"/>
        <end position="185"/>
    </location>
</feature>
<evidence type="ECO:0000313" key="10">
    <source>
        <dbReference type="Proteomes" id="UP001201812"/>
    </source>
</evidence>
<evidence type="ECO:0000256" key="4">
    <source>
        <dbReference type="ARBA" id="ARBA00023163"/>
    </source>
</evidence>
<protein>
    <submittedName>
        <fullName evidence="9">Bromodomain-containing protein</fullName>
    </submittedName>
</protein>
<dbReference type="PROSITE" id="PS50014">
    <property type="entry name" value="BROMODOMAIN_2"/>
    <property type="match status" value="1"/>
</dbReference>
<keyword evidence="3 6" id="KW-0103">Bromodomain</keyword>
<keyword evidence="10" id="KW-1185">Reference proteome</keyword>
<dbReference type="InterPro" id="IPR021900">
    <property type="entry name" value="DUF3512"/>
</dbReference>
<keyword evidence="5" id="KW-0539">Nucleus</keyword>
<gene>
    <name evidence="9" type="ORF">DdX_04921</name>
</gene>
<dbReference type="PANTHER" id="PTHR22881">
    <property type="entry name" value="BROMODOMAIN CONTAINING PROTEIN"/>
    <property type="match status" value="1"/>
</dbReference>
<dbReference type="GO" id="GO:0005634">
    <property type="term" value="C:nucleus"/>
    <property type="evidence" value="ECO:0007669"/>
    <property type="project" value="UniProtKB-SubCell"/>
</dbReference>
<dbReference type="Gene3D" id="1.20.920.10">
    <property type="entry name" value="Bromodomain-like"/>
    <property type="match status" value="1"/>
</dbReference>
<organism evidence="9 10">
    <name type="scientific">Ditylenchus destructor</name>
    <dbReference type="NCBI Taxonomy" id="166010"/>
    <lineage>
        <taxon>Eukaryota</taxon>
        <taxon>Metazoa</taxon>
        <taxon>Ecdysozoa</taxon>
        <taxon>Nematoda</taxon>
        <taxon>Chromadorea</taxon>
        <taxon>Rhabditida</taxon>
        <taxon>Tylenchina</taxon>
        <taxon>Tylenchomorpha</taxon>
        <taxon>Sphaerularioidea</taxon>
        <taxon>Anguinidae</taxon>
        <taxon>Anguininae</taxon>
        <taxon>Ditylenchus</taxon>
    </lineage>
</organism>
<comment type="caution">
    <text evidence="9">The sequence shown here is derived from an EMBL/GenBank/DDBJ whole genome shotgun (WGS) entry which is preliminary data.</text>
</comment>
<dbReference type="PANTHER" id="PTHR22881:SF27">
    <property type="entry name" value="BROMODOMAIN CONTAINING 7_9"/>
    <property type="match status" value="1"/>
</dbReference>
<dbReference type="Proteomes" id="UP001201812">
    <property type="component" value="Unassembled WGS sequence"/>
</dbReference>
<sequence>MADNLNESARRSMVGAPPRSSAASGKNARSRPSMVGAPPGSFGSNSKGPTKSNAGKKEKRAAEKPPPQTIADDDDSDSKSGEESVADDDMDTQSPKPNETKDESKPGDADGATDQPAKKKRRKRRLRLTEGNKAKKRAERKEKQPVAEKKEGDGENPEGGDTPNKKDVIEESPPPPPRKTPPLSSYTTFQLLCDHILRKLISKDPEEFFAHPVEPSTAPDYSKIIDIPMDFSTMRRKIEDNEYTHLDEFKTDVNLIAQNAMTYNEPTTVYYLAAGKLSNVAKYYLSEQYLNYLRYSLPFGRDIPLDLIGLDKNGATTSKTQTSTSAINSTAAKKNSKALAAISDNLEAKDLIKSVEKNLKNRLTSRLPNCHLGYLDNNEGALALNILTGAEKSKVTLGDFVKKLEKGNPGLCTPTEPRLCVDYPIQYTSSGPFSSFAPQFDSTWATLSKRDSDLLTMCYGDKANAIEALSLRQMVSDSGESAIGIVDMFLDKLTDGEHTRTMNALESDPLRKEQQQKIPLNELLDEVQSLENIGLDLSFVTDLKVDLGMASRKPSTDQYLHKTAIMINDLANMNYDRLGSQPNVTLTDAPQPTQAEIHLADNLVNELSKELANAKPGDVISSFAIHDSIGIDDDYDTELLREFFPDISA</sequence>
<feature type="domain" description="Bromo" evidence="8">
    <location>
        <begin position="209"/>
        <end position="271"/>
    </location>
</feature>
<evidence type="ECO:0000256" key="7">
    <source>
        <dbReference type="SAM" id="MobiDB-lite"/>
    </source>
</evidence>
<evidence type="ECO:0000256" key="5">
    <source>
        <dbReference type="ARBA" id="ARBA00023242"/>
    </source>
</evidence>
<keyword evidence="2" id="KW-0805">Transcription regulation</keyword>
<dbReference type="SMART" id="SM00297">
    <property type="entry name" value="BROMO"/>
    <property type="match status" value="1"/>
</dbReference>
<dbReference type="EMBL" id="JAKKPZ010000005">
    <property type="protein sequence ID" value="KAI1720678.1"/>
    <property type="molecule type" value="Genomic_DNA"/>
</dbReference>
<dbReference type="Pfam" id="PF12024">
    <property type="entry name" value="DUF3512"/>
    <property type="match status" value="1"/>
</dbReference>
<evidence type="ECO:0000256" key="6">
    <source>
        <dbReference type="PROSITE-ProRule" id="PRU00035"/>
    </source>
</evidence>
<evidence type="ECO:0000313" key="9">
    <source>
        <dbReference type="EMBL" id="KAI1720678.1"/>
    </source>
</evidence>
<dbReference type="InterPro" id="IPR001487">
    <property type="entry name" value="Bromodomain"/>
</dbReference>
<name>A0AAD4N797_9BILA</name>
<dbReference type="InterPro" id="IPR051831">
    <property type="entry name" value="Bromodomain_contain_prot"/>
</dbReference>
<dbReference type="Pfam" id="PF00439">
    <property type="entry name" value="Bromodomain"/>
    <property type="match status" value="1"/>
</dbReference>
<evidence type="ECO:0000256" key="1">
    <source>
        <dbReference type="ARBA" id="ARBA00004123"/>
    </source>
</evidence>
<dbReference type="SUPFAM" id="SSF47370">
    <property type="entry name" value="Bromodomain"/>
    <property type="match status" value="1"/>
</dbReference>
<feature type="compositionally biased region" description="Basic and acidic residues" evidence="7">
    <location>
        <begin position="127"/>
        <end position="153"/>
    </location>
</feature>
<keyword evidence="4" id="KW-0804">Transcription</keyword>